<dbReference type="SUPFAM" id="SSF48452">
    <property type="entry name" value="TPR-like"/>
    <property type="match status" value="1"/>
</dbReference>
<dbReference type="InterPro" id="IPR010323">
    <property type="entry name" value="DUF924"/>
</dbReference>
<dbReference type="InterPro" id="IPR011990">
    <property type="entry name" value="TPR-like_helical_dom_sf"/>
</dbReference>
<dbReference type="OrthoDB" id="414698at2759"/>
<dbReference type="Gene3D" id="1.25.40.10">
    <property type="entry name" value="Tetratricopeptide repeat domain"/>
    <property type="match status" value="1"/>
</dbReference>
<dbReference type="EMBL" id="MU001673">
    <property type="protein sequence ID" value="KAF2460250.1"/>
    <property type="molecule type" value="Genomic_DNA"/>
</dbReference>
<keyword evidence="2" id="KW-1185">Reference proteome</keyword>
<dbReference type="Proteomes" id="UP000799766">
    <property type="component" value="Unassembled WGS sequence"/>
</dbReference>
<proteinExistence type="predicted"/>
<protein>
    <submittedName>
        <fullName evidence="1">Uncharacterized protein</fullName>
    </submittedName>
</protein>
<dbReference type="Pfam" id="PF06041">
    <property type="entry name" value="DUF924"/>
    <property type="match status" value="1"/>
</dbReference>
<accession>A0A6A6P8E3</accession>
<organism evidence="1 2">
    <name type="scientific">Lineolata rhizophorae</name>
    <dbReference type="NCBI Taxonomy" id="578093"/>
    <lineage>
        <taxon>Eukaryota</taxon>
        <taxon>Fungi</taxon>
        <taxon>Dikarya</taxon>
        <taxon>Ascomycota</taxon>
        <taxon>Pezizomycotina</taxon>
        <taxon>Dothideomycetes</taxon>
        <taxon>Dothideomycetes incertae sedis</taxon>
        <taxon>Lineolatales</taxon>
        <taxon>Lineolataceae</taxon>
        <taxon>Lineolata</taxon>
    </lineage>
</organism>
<dbReference type="AlphaFoldDB" id="A0A6A6P8E3"/>
<sequence>MASSAAASVAAFTLDRRLFNPTLYTSIRSLWFAGLPPPSSKTAPTEAQAKRWFGAGSPDEKRAFDEALGSAGCAAALRAVGPDSFALPPGLSRDVAAEKREAGRVAAPFWVEIDRSASGAEEEGGRREKDGGEEGVARGPAYTALSLVLLLDQCSRNLFRAQQALVYSHYDVIARSLVRSILAPGDDEARRLDLQFRAAPCYRIWFYIPLMHSEDLGDHDLFSAMLARLETECQGNEATSEFVKRTAAAEKTHRDLLEKFGRYPHRNKALGSALIFFADVSARLAEFHANTLFVILHHLNSTPQGCQPPELRTCGRYHLFEHNRCVAAKEMDTRTCGDDVVVLRLPPQGPRGKFGPSPSDTFPPCFPLGQCDGIDEFPQQKKMSAWKKALLCAKA</sequence>
<evidence type="ECO:0000313" key="1">
    <source>
        <dbReference type="EMBL" id="KAF2460250.1"/>
    </source>
</evidence>
<name>A0A6A6P8E3_9PEZI</name>
<gene>
    <name evidence="1" type="ORF">BDY21DRAFT_405697</name>
</gene>
<reference evidence="1" key="1">
    <citation type="journal article" date="2020" name="Stud. Mycol.">
        <title>101 Dothideomycetes genomes: a test case for predicting lifestyles and emergence of pathogens.</title>
        <authorList>
            <person name="Haridas S."/>
            <person name="Albert R."/>
            <person name="Binder M."/>
            <person name="Bloem J."/>
            <person name="Labutti K."/>
            <person name="Salamov A."/>
            <person name="Andreopoulos B."/>
            <person name="Baker S."/>
            <person name="Barry K."/>
            <person name="Bills G."/>
            <person name="Bluhm B."/>
            <person name="Cannon C."/>
            <person name="Castanera R."/>
            <person name="Culley D."/>
            <person name="Daum C."/>
            <person name="Ezra D."/>
            <person name="Gonzalez J."/>
            <person name="Henrissat B."/>
            <person name="Kuo A."/>
            <person name="Liang C."/>
            <person name="Lipzen A."/>
            <person name="Lutzoni F."/>
            <person name="Magnuson J."/>
            <person name="Mondo S."/>
            <person name="Nolan M."/>
            <person name="Ohm R."/>
            <person name="Pangilinan J."/>
            <person name="Park H.-J."/>
            <person name="Ramirez L."/>
            <person name="Alfaro M."/>
            <person name="Sun H."/>
            <person name="Tritt A."/>
            <person name="Yoshinaga Y."/>
            <person name="Zwiers L.-H."/>
            <person name="Turgeon B."/>
            <person name="Goodwin S."/>
            <person name="Spatafora J."/>
            <person name="Crous P."/>
            <person name="Grigoriev I."/>
        </authorList>
    </citation>
    <scope>NUCLEOTIDE SEQUENCE</scope>
    <source>
        <strain evidence="1">ATCC 16933</strain>
    </source>
</reference>
<evidence type="ECO:0000313" key="2">
    <source>
        <dbReference type="Proteomes" id="UP000799766"/>
    </source>
</evidence>